<sequence length="207" mass="23279">MIEKTSLDCRASRDMNSTQFVGFYEIFEKHAVYFRIQRGTMIAYGVATDIVVAFSVYVIRASKVDLLTSFRLLMYGNVLFPALGCNVICFLLVPYILIPYPVVLNLSPLSFGSESTLVYAAIGIDSWLWSVILLYVATVILGTTMILRTLCRIRAKRHEFSPKTYRLHLGVVTALLLCSAILLVQFGLPIAFFFTVAMLHPSLINMM</sequence>
<keyword evidence="1" id="KW-0472">Membrane</keyword>
<dbReference type="Proteomes" id="UP001331761">
    <property type="component" value="Unassembled WGS sequence"/>
</dbReference>
<feature type="transmembrane region" description="Helical" evidence="1">
    <location>
        <begin position="41"/>
        <end position="60"/>
    </location>
</feature>
<reference evidence="2 3" key="1">
    <citation type="submission" date="2019-10" db="EMBL/GenBank/DDBJ databases">
        <title>Assembly and Annotation for the nematode Trichostrongylus colubriformis.</title>
        <authorList>
            <person name="Martin J."/>
        </authorList>
    </citation>
    <scope>NUCLEOTIDE SEQUENCE [LARGE SCALE GENOMIC DNA]</scope>
    <source>
        <strain evidence="2">G859</strain>
        <tissue evidence="2">Whole worm</tissue>
    </source>
</reference>
<gene>
    <name evidence="2" type="ORF">GCK32_010857</name>
</gene>
<keyword evidence="1" id="KW-1133">Transmembrane helix</keyword>
<feature type="transmembrane region" description="Helical" evidence="1">
    <location>
        <begin position="72"/>
        <end position="97"/>
    </location>
</feature>
<dbReference type="AlphaFoldDB" id="A0AAN8IN80"/>
<accession>A0AAN8IN80</accession>
<evidence type="ECO:0000256" key="1">
    <source>
        <dbReference type="SAM" id="Phobius"/>
    </source>
</evidence>
<organism evidence="2 3">
    <name type="scientific">Trichostrongylus colubriformis</name>
    <name type="common">Black scour worm</name>
    <dbReference type="NCBI Taxonomy" id="6319"/>
    <lineage>
        <taxon>Eukaryota</taxon>
        <taxon>Metazoa</taxon>
        <taxon>Ecdysozoa</taxon>
        <taxon>Nematoda</taxon>
        <taxon>Chromadorea</taxon>
        <taxon>Rhabditida</taxon>
        <taxon>Rhabditina</taxon>
        <taxon>Rhabditomorpha</taxon>
        <taxon>Strongyloidea</taxon>
        <taxon>Trichostrongylidae</taxon>
        <taxon>Trichostrongylus</taxon>
    </lineage>
</organism>
<evidence type="ECO:0000313" key="3">
    <source>
        <dbReference type="Proteomes" id="UP001331761"/>
    </source>
</evidence>
<dbReference type="EMBL" id="WIXE01008075">
    <property type="protein sequence ID" value="KAK5979711.1"/>
    <property type="molecule type" value="Genomic_DNA"/>
</dbReference>
<proteinExistence type="predicted"/>
<evidence type="ECO:0000313" key="2">
    <source>
        <dbReference type="EMBL" id="KAK5979711.1"/>
    </source>
</evidence>
<name>A0AAN8IN80_TRICO</name>
<feature type="transmembrane region" description="Helical" evidence="1">
    <location>
        <begin position="117"/>
        <end position="147"/>
    </location>
</feature>
<feature type="transmembrane region" description="Helical" evidence="1">
    <location>
        <begin position="167"/>
        <end position="200"/>
    </location>
</feature>
<comment type="caution">
    <text evidence="2">The sequence shown here is derived from an EMBL/GenBank/DDBJ whole genome shotgun (WGS) entry which is preliminary data.</text>
</comment>
<protein>
    <submittedName>
        <fullName evidence="2">Uncharacterized protein</fullName>
    </submittedName>
</protein>
<keyword evidence="3" id="KW-1185">Reference proteome</keyword>
<keyword evidence="1" id="KW-0812">Transmembrane</keyword>